<gene>
    <name evidence="2" type="ORF">TWF506_002599</name>
</gene>
<name>A0AAN8RM80_9PEZI</name>
<organism evidence="2 3">
    <name type="scientific">Arthrobotrys conoides</name>
    <dbReference type="NCBI Taxonomy" id="74498"/>
    <lineage>
        <taxon>Eukaryota</taxon>
        <taxon>Fungi</taxon>
        <taxon>Dikarya</taxon>
        <taxon>Ascomycota</taxon>
        <taxon>Pezizomycotina</taxon>
        <taxon>Orbiliomycetes</taxon>
        <taxon>Orbiliales</taxon>
        <taxon>Orbiliaceae</taxon>
        <taxon>Arthrobotrys</taxon>
    </lineage>
</organism>
<comment type="caution">
    <text evidence="2">The sequence shown here is derived from an EMBL/GenBank/DDBJ whole genome shotgun (WGS) entry which is preliminary data.</text>
</comment>
<dbReference type="Proteomes" id="UP001307849">
    <property type="component" value="Unassembled WGS sequence"/>
</dbReference>
<reference evidence="2 3" key="1">
    <citation type="submission" date="2019-10" db="EMBL/GenBank/DDBJ databases">
        <authorList>
            <person name="Palmer J.M."/>
        </authorList>
    </citation>
    <scope>NUCLEOTIDE SEQUENCE [LARGE SCALE GENOMIC DNA]</scope>
    <source>
        <strain evidence="2 3">TWF506</strain>
    </source>
</reference>
<dbReference type="AlphaFoldDB" id="A0AAN8RM80"/>
<sequence length="160" mass="17802">MSGSEPRAKLKGLHLRELRGSPKELNMGLCNKMTTDFAEQRSLHGSIGLNRTQDMSKPGLHDGDTIGSRLPASGPRTEVRNEKNPRELNKSRIPSRMLCIACKTQCFTLDRTNHRWIPVDIDASDQPAWKLTTLSVHLVGGIEDEILGNFLAIDMTRNLG</sequence>
<protein>
    <submittedName>
        <fullName evidence="2">Uncharacterized protein</fullName>
    </submittedName>
</protein>
<feature type="region of interest" description="Disordered" evidence="1">
    <location>
        <begin position="48"/>
        <end position="87"/>
    </location>
</feature>
<feature type="compositionally biased region" description="Basic and acidic residues" evidence="1">
    <location>
        <begin position="77"/>
        <end position="87"/>
    </location>
</feature>
<dbReference type="EMBL" id="JAVHJM010000010">
    <property type="protein sequence ID" value="KAK6504400.1"/>
    <property type="molecule type" value="Genomic_DNA"/>
</dbReference>
<accession>A0AAN8RM80</accession>
<proteinExistence type="predicted"/>
<evidence type="ECO:0000313" key="3">
    <source>
        <dbReference type="Proteomes" id="UP001307849"/>
    </source>
</evidence>
<keyword evidence="3" id="KW-1185">Reference proteome</keyword>
<evidence type="ECO:0000313" key="2">
    <source>
        <dbReference type="EMBL" id="KAK6504400.1"/>
    </source>
</evidence>
<evidence type="ECO:0000256" key="1">
    <source>
        <dbReference type="SAM" id="MobiDB-lite"/>
    </source>
</evidence>